<dbReference type="Gene3D" id="3.40.50.720">
    <property type="entry name" value="NAD(P)-binding Rossmann-like Domain"/>
    <property type="match status" value="1"/>
</dbReference>
<dbReference type="InterPro" id="IPR001509">
    <property type="entry name" value="Epimerase_deHydtase"/>
</dbReference>
<evidence type="ECO:0000313" key="3">
    <source>
        <dbReference type="Proteomes" id="UP000317977"/>
    </source>
</evidence>
<reference evidence="2 3" key="1">
    <citation type="submission" date="2019-02" db="EMBL/GenBank/DDBJ databases">
        <title>Deep-cultivation of Planctomycetes and their phenomic and genomic characterization uncovers novel biology.</title>
        <authorList>
            <person name="Wiegand S."/>
            <person name="Jogler M."/>
            <person name="Boedeker C."/>
            <person name="Pinto D."/>
            <person name="Vollmers J."/>
            <person name="Rivas-Marin E."/>
            <person name="Kohn T."/>
            <person name="Peeters S.H."/>
            <person name="Heuer A."/>
            <person name="Rast P."/>
            <person name="Oberbeckmann S."/>
            <person name="Bunk B."/>
            <person name="Jeske O."/>
            <person name="Meyerdierks A."/>
            <person name="Storesund J.E."/>
            <person name="Kallscheuer N."/>
            <person name="Luecker S."/>
            <person name="Lage O.M."/>
            <person name="Pohl T."/>
            <person name="Merkel B.J."/>
            <person name="Hornburger P."/>
            <person name="Mueller R.-W."/>
            <person name="Bruemmer F."/>
            <person name="Labrenz M."/>
            <person name="Spormann A.M."/>
            <person name="Op Den Camp H."/>
            <person name="Overmann J."/>
            <person name="Amann R."/>
            <person name="Jetten M.S.M."/>
            <person name="Mascher T."/>
            <person name="Medema M.H."/>
            <person name="Devos D.P."/>
            <person name="Kaster A.-K."/>
            <person name="Ovreas L."/>
            <person name="Rohde M."/>
            <person name="Galperin M.Y."/>
            <person name="Jogler C."/>
        </authorList>
    </citation>
    <scope>NUCLEOTIDE SEQUENCE [LARGE SCALE GENOMIC DNA]</scope>
    <source>
        <strain evidence="2 3">Poly59</strain>
    </source>
</reference>
<dbReference type="InterPro" id="IPR036291">
    <property type="entry name" value="NAD(P)-bd_dom_sf"/>
</dbReference>
<dbReference type="PANTHER" id="PTHR43245">
    <property type="entry name" value="BIFUNCTIONAL POLYMYXIN RESISTANCE PROTEIN ARNA"/>
    <property type="match status" value="1"/>
</dbReference>
<dbReference type="EMBL" id="SJPX01000001">
    <property type="protein sequence ID" value="TWU57407.1"/>
    <property type="molecule type" value="Genomic_DNA"/>
</dbReference>
<protein>
    <submittedName>
        <fullName evidence="2">UDP-glucose 4-epimerase</fullName>
        <ecNumber evidence="2">5.1.3.2</ecNumber>
    </submittedName>
</protein>
<dbReference type="Pfam" id="PF01370">
    <property type="entry name" value="Epimerase"/>
    <property type="match status" value="1"/>
</dbReference>
<comment type="caution">
    <text evidence="2">The sequence shown here is derived from an EMBL/GenBank/DDBJ whole genome shotgun (WGS) entry which is preliminary data.</text>
</comment>
<dbReference type="OrthoDB" id="9807212at2"/>
<dbReference type="CDD" id="cd08946">
    <property type="entry name" value="SDR_e"/>
    <property type="match status" value="1"/>
</dbReference>
<dbReference type="InterPro" id="IPR050177">
    <property type="entry name" value="Lipid_A_modif_metabolic_enz"/>
</dbReference>
<accession>A0A5C6FA81</accession>
<dbReference type="GO" id="GO:0003978">
    <property type="term" value="F:UDP-glucose 4-epimerase activity"/>
    <property type="evidence" value="ECO:0007669"/>
    <property type="project" value="UniProtKB-EC"/>
</dbReference>
<dbReference type="SUPFAM" id="SSF51735">
    <property type="entry name" value="NAD(P)-binding Rossmann-fold domains"/>
    <property type="match status" value="1"/>
</dbReference>
<dbReference type="RefSeq" id="WP_146532314.1">
    <property type="nucleotide sequence ID" value="NZ_SJPX01000001.1"/>
</dbReference>
<keyword evidence="2" id="KW-0413">Isomerase</keyword>
<keyword evidence="3" id="KW-1185">Reference proteome</keyword>
<name>A0A5C6FA81_9BACT</name>
<evidence type="ECO:0000259" key="1">
    <source>
        <dbReference type="Pfam" id="PF01370"/>
    </source>
</evidence>
<proteinExistence type="predicted"/>
<gene>
    <name evidence="2" type="ORF">Poly59_03140</name>
</gene>
<dbReference type="Proteomes" id="UP000317977">
    <property type="component" value="Unassembled WGS sequence"/>
</dbReference>
<evidence type="ECO:0000313" key="2">
    <source>
        <dbReference type="EMBL" id="TWU57407.1"/>
    </source>
</evidence>
<dbReference type="PANTHER" id="PTHR43245:SF58">
    <property type="entry name" value="BLL5923 PROTEIN"/>
    <property type="match status" value="1"/>
</dbReference>
<dbReference type="EC" id="5.1.3.2" evidence="2"/>
<feature type="domain" description="NAD-dependent epimerase/dehydratase" evidence="1">
    <location>
        <begin position="5"/>
        <end position="234"/>
    </location>
</feature>
<organism evidence="2 3">
    <name type="scientific">Rubripirellula reticaptiva</name>
    <dbReference type="NCBI Taxonomy" id="2528013"/>
    <lineage>
        <taxon>Bacteria</taxon>
        <taxon>Pseudomonadati</taxon>
        <taxon>Planctomycetota</taxon>
        <taxon>Planctomycetia</taxon>
        <taxon>Pirellulales</taxon>
        <taxon>Pirellulaceae</taxon>
        <taxon>Rubripirellula</taxon>
    </lineage>
</organism>
<sequence>MKIGLTGATGFLGQAFVKRVVAEGHTVIAWRRDSNSQLDAASSGVTWINGRLGDQDAAIELAERSDVIVHAGLDRSSDGFMDWPADPSAYFQTNVIGSLQLIEAATSHSVRRFVFVSSGAVHEKIAINYPLDETHPLWPGSIYGAYKASVETLIHAYGHSQRLSCCSVRPTAIYGAADPVADSKWFSLVQAIIAGRSVDVSGGSKSVHVDDVVDTIRLLLETDQRIDGETYNCCDRMISEHEVAMIAKRLSKSESVISGSEKVAKNKIDTSKIQKLGFTFGGTSKLEATIRTLIDAGNTD</sequence>
<dbReference type="AlphaFoldDB" id="A0A5C6FA81"/>